<evidence type="ECO:0000256" key="4">
    <source>
        <dbReference type="ARBA" id="ARBA00022692"/>
    </source>
</evidence>
<evidence type="ECO:0000256" key="6">
    <source>
        <dbReference type="ARBA" id="ARBA00023136"/>
    </source>
</evidence>
<dbReference type="Gene3D" id="1.10.3720.10">
    <property type="entry name" value="MetI-like"/>
    <property type="match status" value="1"/>
</dbReference>
<dbReference type="Pfam" id="PF00528">
    <property type="entry name" value="BPD_transp_1"/>
    <property type="match status" value="1"/>
</dbReference>
<proteinExistence type="inferred from homology"/>
<reference evidence="9" key="1">
    <citation type="submission" date="2019-09" db="EMBL/GenBank/DDBJ databases">
        <title>Characterisation of the sponge microbiome using genome-centric metagenomics.</title>
        <authorList>
            <person name="Engelberts J.P."/>
            <person name="Robbins S.J."/>
            <person name="De Goeij J.M."/>
            <person name="Aranda M."/>
            <person name="Bell S.C."/>
            <person name="Webster N.S."/>
        </authorList>
    </citation>
    <scope>NUCLEOTIDE SEQUENCE</scope>
    <source>
        <strain evidence="9">SB0662_bin_9</strain>
    </source>
</reference>
<feature type="transmembrane region" description="Helical" evidence="7">
    <location>
        <begin position="115"/>
        <end position="136"/>
    </location>
</feature>
<feature type="transmembrane region" description="Helical" evidence="7">
    <location>
        <begin position="82"/>
        <end position="103"/>
    </location>
</feature>
<feature type="transmembrane region" description="Helical" evidence="7">
    <location>
        <begin position="237"/>
        <end position="259"/>
    </location>
</feature>
<feature type="domain" description="ABC transmembrane type-1" evidence="8">
    <location>
        <begin position="78"/>
        <end position="289"/>
    </location>
</feature>
<name>A0A6B1DZ06_9CHLR</name>
<dbReference type="GO" id="GO:0005886">
    <property type="term" value="C:plasma membrane"/>
    <property type="evidence" value="ECO:0007669"/>
    <property type="project" value="UniProtKB-SubCell"/>
</dbReference>
<gene>
    <name evidence="9" type="ORF">F4Y08_14800</name>
</gene>
<feature type="transmembrane region" description="Helical" evidence="7">
    <location>
        <begin position="21"/>
        <end position="48"/>
    </location>
</feature>
<dbReference type="CDD" id="cd06261">
    <property type="entry name" value="TM_PBP2"/>
    <property type="match status" value="1"/>
</dbReference>
<evidence type="ECO:0000259" key="8">
    <source>
        <dbReference type="PROSITE" id="PS50928"/>
    </source>
</evidence>
<comment type="similarity">
    <text evidence="7">Belongs to the binding-protein-dependent transport system permease family.</text>
</comment>
<dbReference type="PROSITE" id="PS50928">
    <property type="entry name" value="ABC_TM1"/>
    <property type="match status" value="1"/>
</dbReference>
<feature type="transmembrane region" description="Helical" evidence="7">
    <location>
        <begin position="208"/>
        <end position="231"/>
    </location>
</feature>
<evidence type="ECO:0000256" key="1">
    <source>
        <dbReference type="ARBA" id="ARBA00004651"/>
    </source>
</evidence>
<dbReference type="PANTHER" id="PTHR30193:SF1">
    <property type="entry name" value="ABC TRANSPORTER PERMEASE PROTEIN YESP-RELATED"/>
    <property type="match status" value="1"/>
</dbReference>
<evidence type="ECO:0000256" key="5">
    <source>
        <dbReference type="ARBA" id="ARBA00022989"/>
    </source>
</evidence>
<feature type="transmembrane region" description="Helical" evidence="7">
    <location>
        <begin position="167"/>
        <end position="187"/>
    </location>
</feature>
<dbReference type="InterPro" id="IPR035906">
    <property type="entry name" value="MetI-like_sf"/>
</dbReference>
<organism evidence="9">
    <name type="scientific">Caldilineaceae bacterium SB0662_bin_9</name>
    <dbReference type="NCBI Taxonomy" id="2605258"/>
    <lineage>
        <taxon>Bacteria</taxon>
        <taxon>Bacillati</taxon>
        <taxon>Chloroflexota</taxon>
        <taxon>Caldilineae</taxon>
        <taxon>Caldilineales</taxon>
        <taxon>Caldilineaceae</taxon>
    </lineage>
</organism>
<protein>
    <submittedName>
        <fullName evidence="9">Sugar ABC transporter permease</fullName>
    </submittedName>
</protein>
<keyword evidence="3" id="KW-1003">Cell membrane</keyword>
<keyword evidence="5 7" id="KW-1133">Transmembrane helix</keyword>
<dbReference type="InterPro" id="IPR051393">
    <property type="entry name" value="ABC_transporter_permease"/>
</dbReference>
<keyword evidence="2 7" id="KW-0813">Transport</keyword>
<evidence type="ECO:0000256" key="3">
    <source>
        <dbReference type="ARBA" id="ARBA00022475"/>
    </source>
</evidence>
<dbReference type="AlphaFoldDB" id="A0A6B1DZ06"/>
<dbReference type="PANTHER" id="PTHR30193">
    <property type="entry name" value="ABC TRANSPORTER PERMEASE PROTEIN"/>
    <property type="match status" value="1"/>
</dbReference>
<dbReference type="SUPFAM" id="SSF161098">
    <property type="entry name" value="MetI-like"/>
    <property type="match status" value="1"/>
</dbReference>
<dbReference type="EMBL" id="VXPY01000103">
    <property type="protein sequence ID" value="MYD91574.1"/>
    <property type="molecule type" value="Genomic_DNA"/>
</dbReference>
<dbReference type="GO" id="GO:0055085">
    <property type="term" value="P:transmembrane transport"/>
    <property type="evidence" value="ECO:0007669"/>
    <property type="project" value="InterPro"/>
</dbReference>
<sequence>MPLSAWWARLGQARRRTFLGYLFLSPWLVGLLAFTLFPILAVFGLGFMEYGIFGRPTWIGLQNYRDILTNDRLFLTTLGNTLYFVALSVPLSTVIGFLLAVALNTRLIGQTLFRTAFYVPSIVPQVAAVLLFVWLFHPQIGLINFALDLLGLEGPNWLGRPQWAKPAIVIMGLWGVGGGMIIYLAGLQSIPQHLYEAAEIDGATEMRRFLVITIPLMTPTLFYNLIIGIIGSFQVFVTAYVATQGGPLNSTLFYVLYLYRYGFEEFRLGYASALAWILFLLVLALTVVVFRSSSSWVYYESGGER</sequence>
<evidence type="ECO:0000256" key="2">
    <source>
        <dbReference type="ARBA" id="ARBA00022448"/>
    </source>
</evidence>
<keyword evidence="4 7" id="KW-0812">Transmembrane</keyword>
<dbReference type="InterPro" id="IPR000515">
    <property type="entry name" value="MetI-like"/>
</dbReference>
<feature type="transmembrane region" description="Helical" evidence="7">
    <location>
        <begin position="271"/>
        <end position="290"/>
    </location>
</feature>
<evidence type="ECO:0000313" key="9">
    <source>
        <dbReference type="EMBL" id="MYD91574.1"/>
    </source>
</evidence>
<keyword evidence="6 7" id="KW-0472">Membrane</keyword>
<comment type="caution">
    <text evidence="9">The sequence shown here is derived from an EMBL/GenBank/DDBJ whole genome shotgun (WGS) entry which is preliminary data.</text>
</comment>
<accession>A0A6B1DZ06</accession>
<comment type="subcellular location">
    <subcellularLocation>
        <location evidence="1 7">Cell membrane</location>
        <topology evidence="1 7">Multi-pass membrane protein</topology>
    </subcellularLocation>
</comment>
<evidence type="ECO:0000256" key="7">
    <source>
        <dbReference type="RuleBase" id="RU363032"/>
    </source>
</evidence>